<evidence type="ECO:0000313" key="1">
    <source>
        <dbReference type="EMBL" id="KFD50377.1"/>
    </source>
</evidence>
<dbReference type="EMBL" id="KL363254">
    <property type="protein sequence ID" value="KFD50377.1"/>
    <property type="molecule type" value="Genomic_DNA"/>
</dbReference>
<accession>A0A085N7F5</accession>
<dbReference type="Proteomes" id="UP000030758">
    <property type="component" value="Unassembled WGS sequence"/>
</dbReference>
<reference evidence="2 3" key="1">
    <citation type="journal article" date="2014" name="Nat. Genet.">
        <title>Genome and transcriptome of the porcine whipworm Trichuris suis.</title>
        <authorList>
            <person name="Jex A.R."/>
            <person name="Nejsum P."/>
            <person name="Schwarz E.M."/>
            <person name="Hu L."/>
            <person name="Young N.D."/>
            <person name="Hall R.S."/>
            <person name="Korhonen P.K."/>
            <person name="Liao S."/>
            <person name="Thamsborg S."/>
            <person name="Xia J."/>
            <person name="Xu P."/>
            <person name="Wang S."/>
            <person name="Scheerlinck J.P."/>
            <person name="Hofmann A."/>
            <person name="Sternberg P.W."/>
            <person name="Wang J."/>
            <person name="Gasser R.B."/>
        </authorList>
    </citation>
    <scope>NUCLEOTIDE SEQUENCE [LARGE SCALE GENOMIC DNA]</scope>
    <source>
        <strain evidence="2">DCEP-RM93F</strain>
        <strain evidence="1">DCEP-RM93M</strain>
    </source>
</reference>
<protein>
    <submittedName>
        <fullName evidence="2">Uncharacterized protein</fullName>
    </submittedName>
</protein>
<dbReference type="EMBL" id="KL367539">
    <property type="protein sequence ID" value="KFD65401.1"/>
    <property type="molecule type" value="Genomic_DNA"/>
</dbReference>
<gene>
    <name evidence="1" type="ORF">M513_08759</name>
    <name evidence="2" type="ORF">M514_08759</name>
</gene>
<sequence>MIKRSSEPSYGARLSTMKELTSQMKHLKARLETAKEQPPQENLSVRCAVVEALEQDNGEKNHIDEEEPMPTFKIQVVLTKNGNVNDIMLTFRSSTFVHVSPQVMLLPTI</sequence>
<feature type="non-terminal residue" evidence="2">
    <location>
        <position position="109"/>
    </location>
</feature>
<evidence type="ECO:0000313" key="2">
    <source>
        <dbReference type="EMBL" id="KFD65401.1"/>
    </source>
</evidence>
<evidence type="ECO:0000313" key="3">
    <source>
        <dbReference type="Proteomes" id="UP000030764"/>
    </source>
</evidence>
<keyword evidence="3" id="KW-1185">Reference proteome</keyword>
<name>A0A085N7F5_9BILA</name>
<dbReference type="AlphaFoldDB" id="A0A085N7F5"/>
<proteinExistence type="predicted"/>
<dbReference type="Proteomes" id="UP000030764">
    <property type="component" value="Unassembled WGS sequence"/>
</dbReference>
<organism evidence="2">
    <name type="scientific">Trichuris suis</name>
    <name type="common">pig whipworm</name>
    <dbReference type="NCBI Taxonomy" id="68888"/>
    <lineage>
        <taxon>Eukaryota</taxon>
        <taxon>Metazoa</taxon>
        <taxon>Ecdysozoa</taxon>
        <taxon>Nematoda</taxon>
        <taxon>Enoplea</taxon>
        <taxon>Dorylaimia</taxon>
        <taxon>Trichinellida</taxon>
        <taxon>Trichuridae</taxon>
        <taxon>Trichuris</taxon>
    </lineage>
</organism>